<evidence type="ECO:0000313" key="1">
    <source>
        <dbReference type="EMBL" id="GAA4919291.1"/>
    </source>
</evidence>
<comment type="caution">
    <text evidence="1">The sequence shown here is derived from an EMBL/GenBank/DDBJ whole genome shotgun (WGS) entry which is preliminary data.</text>
</comment>
<dbReference type="InterPro" id="IPR010634">
    <property type="entry name" value="DUF1223"/>
</dbReference>
<name>A0ABP9FWC6_9SPHI</name>
<dbReference type="InterPro" id="IPR036249">
    <property type="entry name" value="Thioredoxin-like_sf"/>
</dbReference>
<keyword evidence="2" id="KW-1185">Reference proteome</keyword>
<dbReference type="PANTHER" id="PTHR36057:SF1">
    <property type="entry name" value="LIPOPROTEIN LIPID ATTACHMENT SITE-LIKE PROTEIN, PUTATIVE (DUF1223)-RELATED"/>
    <property type="match status" value="1"/>
</dbReference>
<accession>A0ABP9FWC6</accession>
<organism evidence="1 2">
    <name type="scientific">Mucilaginibacter defluvii</name>
    <dbReference type="NCBI Taxonomy" id="1196019"/>
    <lineage>
        <taxon>Bacteria</taxon>
        <taxon>Pseudomonadati</taxon>
        <taxon>Bacteroidota</taxon>
        <taxon>Sphingobacteriia</taxon>
        <taxon>Sphingobacteriales</taxon>
        <taxon>Sphingobacteriaceae</taxon>
        <taxon>Mucilaginibacter</taxon>
    </lineage>
</organism>
<dbReference type="SUPFAM" id="SSF52833">
    <property type="entry name" value="Thioredoxin-like"/>
    <property type="match status" value="1"/>
</dbReference>
<protein>
    <submittedName>
        <fullName evidence="1">DUF1223 domain-containing protein</fullName>
    </submittedName>
</protein>
<evidence type="ECO:0000313" key="2">
    <source>
        <dbReference type="Proteomes" id="UP001501436"/>
    </source>
</evidence>
<sequence>MKITRLITLCAAVVLLLTSAAYVKTISSFNKRNPVNLGSGKGFAVLELFTSEGCSSCPPADELLERIQKEAGNKPVYILAYHVDYWNRLGWKDIFSNPDFSKRQYWYQSKFTSQVYTPQLIVNGTQEFVGSDDRAIRNSLSTALNEKASTALNLRAQQKPQGINIHYQLAGLPTQGQLVVALVQKHAVNKIKAGENEGRTLNHAQIVRQLHKFSLSPQRQGDEAIALPKEFDSQNWELIGFIQNPDTGEILAAAKTSVPSTSGNL</sequence>
<dbReference type="Pfam" id="PF06764">
    <property type="entry name" value="DUF1223"/>
    <property type="match status" value="1"/>
</dbReference>
<reference evidence="2" key="1">
    <citation type="journal article" date="2019" name="Int. J. Syst. Evol. Microbiol.">
        <title>The Global Catalogue of Microorganisms (GCM) 10K type strain sequencing project: providing services to taxonomists for standard genome sequencing and annotation.</title>
        <authorList>
            <consortium name="The Broad Institute Genomics Platform"/>
            <consortium name="The Broad Institute Genome Sequencing Center for Infectious Disease"/>
            <person name="Wu L."/>
            <person name="Ma J."/>
        </authorList>
    </citation>
    <scope>NUCLEOTIDE SEQUENCE [LARGE SCALE GENOMIC DNA]</scope>
    <source>
        <strain evidence="2">JCM 18283</strain>
    </source>
</reference>
<proteinExistence type="predicted"/>
<gene>
    <name evidence="1" type="ORF">GCM10023313_23680</name>
</gene>
<dbReference type="PANTHER" id="PTHR36057">
    <property type="match status" value="1"/>
</dbReference>
<dbReference type="RefSeq" id="WP_345331414.1">
    <property type="nucleotide sequence ID" value="NZ_BAABJI010000002.1"/>
</dbReference>
<dbReference type="Proteomes" id="UP001501436">
    <property type="component" value="Unassembled WGS sequence"/>
</dbReference>
<dbReference type="EMBL" id="BAABJI010000002">
    <property type="protein sequence ID" value="GAA4919291.1"/>
    <property type="molecule type" value="Genomic_DNA"/>
</dbReference>